<evidence type="ECO:0000256" key="3">
    <source>
        <dbReference type="ARBA" id="ARBA00023136"/>
    </source>
</evidence>
<dbReference type="Pfam" id="PF15975">
    <property type="entry name" value="Flot"/>
    <property type="match status" value="1"/>
</dbReference>
<protein>
    <submittedName>
        <fullName evidence="8">Flotillin family protein</fullName>
    </submittedName>
</protein>
<feature type="compositionally biased region" description="Polar residues" evidence="5">
    <location>
        <begin position="457"/>
        <end position="482"/>
    </location>
</feature>
<dbReference type="RefSeq" id="WP_344967976.1">
    <property type="nucleotide sequence ID" value="NZ_BAAAVI010000004.1"/>
</dbReference>
<evidence type="ECO:0000259" key="7">
    <source>
        <dbReference type="Pfam" id="PF15975"/>
    </source>
</evidence>
<keyword evidence="9" id="KW-1185">Reference proteome</keyword>
<keyword evidence="4" id="KW-0175">Coiled coil</keyword>
<dbReference type="PANTHER" id="PTHR13806:SF46">
    <property type="entry name" value="FLOTILLIN-1-RELATED"/>
    <property type="match status" value="1"/>
</dbReference>
<dbReference type="InterPro" id="IPR036013">
    <property type="entry name" value="Band_7/SPFH_dom_sf"/>
</dbReference>
<feature type="compositionally biased region" description="Basic and acidic residues" evidence="5">
    <location>
        <begin position="508"/>
        <end position="520"/>
    </location>
</feature>
<gene>
    <name evidence="8" type="ORF">GCM10010517_08230</name>
</gene>
<comment type="subcellular location">
    <subcellularLocation>
        <location evidence="1">Membrane</location>
    </subcellularLocation>
</comment>
<sequence>MPAEYLAIGGAVLALLILILLFKTVWRVAEPNEALIISGLGAKGKAEMADSLGFKIITGKGTAVLPGFQTARRLRLDSRAANLQVSCVTQQGIPVVVRGVVIYKVGDDFHSIANAARRFLDQQDSMNGAIHELFTGHLRSIIGNLTVEDLILNRERLTGETRASAADEMIKLGLIVDSLQIQEIEDGTGYITNLGKPHAAKIAAAARIAEAQRDQEATEAEQVAAANKAAAWRDSQIKQAAYQAEIDQAMARSRQAGPLSEASARQEVVVQETRAAELEAALAEQRLQAQVRKPADAKAYETVTLSQAERDARIARAEAEARETELRAAAEAESVRLRGEAGADATRVTGLAAAEAAKAQGLAEAEAARAKGLAEAAAIRARSEALAENQEAVIAQQLAENWPQIVGAAAKAFGNVDHMVVLNGAQGIEDMLAKALTLGGTGLGLARSLLNGAAPGTVQTAQNGTPPNGTVQNATSDGTRSATPEVLPPAGAVPGPSHGKPGNAGNQENHEKQEKTTEPA</sequence>
<evidence type="ECO:0000259" key="6">
    <source>
        <dbReference type="Pfam" id="PF01145"/>
    </source>
</evidence>
<feature type="region of interest" description="Disordered" evidence="5">
    <location>
        <begin position="456"/>
        <end position="520"/>
    </location>
</feature>
<name>A0ABN3VQJ8_9ACTN</name>
<evidence type="ECO:0000313" key="8">
    <source>
        <dbReference type="EMBL" id="GAA2850727.1"/>
    </source>
</evidence>
<evidence type="ECO:0000256" key="5">
    <source>
        <dbReference type="SAM" id="MobiDB-lite"/>
    </source>
</evidence>
<keyword evidence="3" id="KW-0472">Membrane</keyword>
<reference evidence="8 9" key="1">
    <citation type="journal article" date="2019" name="Int. J. Syst. Evol. Microbiol.">
        <title>The Global Catalogue of Microorganisms (GCM) 10K type strain sequencing project: providing services to taxonomists for standard genome sequencing and annotation.</title>
        <authorList>
            <consortium name="The Broad Institute Genomics Platform"/>
            <consortium name="The Broad Institute Genome Sequencing Center for Infectious Disease"/>
            <person name="Wu L."/>
            <person name="Ma J."/>
        </authorList>
    </citation>
    <scope>NUCLEOTIDE SEQUENCE [LARGE SCALE GENOMIC DNA]</scope>
    <source>
        <strain evidence="8 9">JCM 6242</strain>
    </source>
</reference>
<organism evidence="8 9">
    <name type="scientific">Streptosporangium fragile</name>
    <dbReference type="NCBI Taxonomy" id="46186"/>
    <lineage>
        <taxon>Bacteria</taxon>
        <taxon>Bacillati</taxon>
        <taxon>Actinomycetota</taxon>
        <taxon>Actinomycetes</taxon>
        <taxon>Streptosporangiales</taxon>
        <taxon>Streptosporangiaceae</taxon>
        <taxon>Streptosporangium</taxon>
    </lineage>
</organism>
<dbReference type="Gene3D" id="3.30.479.30">
    <property type="entry name" value="Band 7 domain"/>
    <property type="match status" value="1"/>
</dbReference>
<evidence type="ECO:0000313" key="9">
    <source>
        <dbReference type="Proteomes" id="UP001500831"/>
    </source>
</evidence>
<evidence type="ECO:0000256" key="4">
    <source>
        <dbReference type="SAM" id="Coils"/>
    </source>
</evidence>
<comment type="caution">
    <text evidence="8">The sequence shown here is derived from an EMBL/GenBank/DDBJ whole genome shotgun (WGS) entry which is preliminary data.</text>
</comment>
<dbReference type="EMBL" id="BAAAVI010000004">
    <property type="protein sequence ID" value="GAA2850727.1"/>
    <property type="molecule type" value="Genomic_DNA"/>
</dbReference>
<dbReference type="PANTHER" id="PTHR13806">
    <property type="entry name" value="FLOTILLIN-RELATED"/>
    <property type="match status" value="1"/>
</dbReference>
<dbReference type="CDD" id="cd03399">
    <property type="entry name" value="SPFH_flotillin"/>
    <property type="match status" value="1"/>
</dbReference>
<dbReference type="SUPFAM" id="SSF117892">
    <property type="entry name" value="Band 7/SPFH domain"/>
    <property type="match status" value="1"/>
</dbReference>
<feature type="domain" description="Band 7" evidence="6">
    <location>
        <begin position="28"/>
        <end position="214"/>
    </location>
</feature>
<dbReference type="Pfam" id="PF01145">
    <property type="entry name" value="Band_7"/>
    <property type="match status" value="1"/>
</dbReference>
<proteinExistence type="inferred from homology"/>
<feature type="domain" description="Flotillin C-terminal" evidence="7">
    <location>
        <begin position="352"/>
        <end position="454"/>
    </location>
</feature>
<evidence type="ECO:0000256" key="1">
    <source>
        <dbReference type="ARBA" id="ARBA00004370"/>
    </source>
</evidence>
<comment type="similarity">
    <text evidence="2">Belongs to the band 7/mec-2 family. Flotillin subfamily.</text>
</comment>
<dbReference type="InterPro" id="IPR031905">
    <property type="entry name" value="Flotillin_C"/>
</dbReference>
<evidence type="ECO:0000256" key="2">
    <source>
        <dbReference type="ARBA" id="ARBA00007161"/>
    </source>
</evidence>
<dbReference type="InterPro" id="IPR001107">
    <property type="entry name" value="Band_7"/>
</dbReference>
<dbReference type="InterPro" id="IPR027705">
    <property type="entry name" value="Flotillin_fam"/>
</dbReference>
<accession>A0ABN3VQJ8</accession>
<feature type="coiled-coil region" evidence="4">
    <location>
        <begin position="268"/>
        <end position="334"/>
    </location>
</feature>
<dbReference type="Proteomes" id="UP001500831">
    <property type="component" value="Unassembled WGS sequence"/>
</dbReference>